<evidence type="ECO:0000256" key="1">
    <source>
        <dbReference type="SAM" id="MobiDB-lite"/>
    </source>
</evidence>
<reference evidence="3" key="1">
    <citation type="submission" date="2019-11" db="EMBL/GenBank/DDBJ databases">
        <title>Escherichia coli 1916D6.</title>
        <authorList>
            <person name="Yao H."/>
            <person name="Du X."/>
            <person name="Yu R."/>
            <person name="Li A."/>
        </authorList>
    </citation>
    <scope>NUCLEOTIDE SEQUENCE [LARGE SCALE GENOMIC DNA]</scope>
    <source>
        <strain evidence="3">19110F47</strain>
    </source>
</reference>
<gene>
    <name evidence="2" type="ORF">GJD93_12395</name>
</gene>
<accession>A0AAP9GWG6</accession>
<proteinExistence type="predicted"/>
<dbReference type="AlphaFoldDB" id="A0AAP9GWG6"/>
<evidence type="ECO:0000313" key="2">
    <source>
        <dbReference type="EMBL" id="QGM28421.1"/>
    </source>
</evidence>
<feature type="region of interest" description="Disordered" evidence="1">
    <location>
        <begin position="27"/>
        <end position="49"/>
    </location>
</feature>
<dbReference type="RefSeq" id="WP_131261052.1">
    <property type="nucleotide sequence ID" value="NZ_CP046045.1"/>
</dbReference>
<feature type="region of interest" description="Disordered" evidence="1">
    <location>
        <begin position="194"/>
        <end position="213"/>
    </location>
</feature>
<dbReference type="EMBL" id="CP046045">
    <property type="protein sequence ID" value="QGM28421.1"/>
    <property type="molecule type" value="Genomic_DNA"/>
</dbReference>
<organism evidence="2 3">
    <name type="scientific">Acinetobacter towneri</name>
    <dbReference type="NCBI Taxonomy" id="202956"/>
    <lineage>
        <taxon>Bacteria</taxon>
        <taxon>Pseudomonadati</taxon>
        <taxon>Pseudomonadota</taxon>
        <taxon>Gammaproteobacteria</taxon>
        <taxon>Moraxellales</taxon>
        <taxon>Moraxellaceae</taxon>
        <taxon>Acinetobacter</taxon>
    </lineage>
</organism>
<dbReference type="Proteomes" id="UP000405075">
    <property type="component" value="Chromosome"/>
</dbReference>
<dbReference type="Gene3D" id="1.20.58.2200">
    <property type="match status" value="1"/>
</dbReference>
<feature type="region of interest" description="Disordered" evidence="1">
    <location>
        <begin position="160"/>
        <end position="179"/>
    </location>
</feature>
<protein>
    <submittedName>
        <fullName evidence="2">Fimbrial protein FimV</fullName>
    </submittedName>
</protein>
<evidence type="ECO:0000313" key="3">
    <source>
        <dbReference type="Proteomes" id="UP000405075"/>
    </source>
</evidence>
<name>A0AAP9GWG6_9GAMM</name>
<dbReference type="InterPro" id="IPR038440">
    <property type="entry name" value="FimV_C_sf"/>
</dbReference>
<sequence length="449" mass="48558">MLIYVIPFILLLVIAIFLKKREASKEAEPSNKKTAAPAKTSGKKTTTTKKVAQKSVVVEEVVPTPQHSTPVPVKIQTNIENLIKERNFFAAEAQINQALKRDNSLHGLYLLLLDIHLQQKDEFAIDQLLNHIRALGLDDILVQAEAQKQVFDEQNNKAIDGIDFQPTTPADLESAPVEQKSTADFDALIQSKDDISSDSSSFDQLQHELTSNKTAAPEAALEFDTSSLNFSPAAAPVEKAAEPEVKAEPAALDFNFSVDTAPATEKTETPAITPEPSTSATEAAQPLEFSFDLEPNKTEIVASETPANAPATTEAPSLDFDFSTTETPATVEAKTEPATPDFNFTFDNTPAAETNLQPTTEPEIIAAPSIALEPAATVVSTDVDLNDPLVKSFPDLSQVDEIQLNLDLASQYVELGAYDAAKALLSEQGANYSAEQRQRADQLLNQIAS</sequence>
<feature type="compositionally biased region" description="Low complexity" evidence="1">
    <location>
        <begin position="32"/>
        <end position="49"/>
    </location>
</feature>